<evidence type="ECO:0000256" key="4">
    <source>
        <dbReference type="ARBA" id="ARBA00022692"/>
    </source>
</evidence>
<dbReference type="InterPro" id="IPR000917">
    <property type="entry name" value="Sulfatase_N"/>
</dbReference>
<dbReference type="AlphaFoldDB" id="A0A7H0H7L0"/>
<dbReference type="RefSeq" id="WP_187721631.1">
    <property type="nucleotide sequence ID" value="NZ_BAABBL010000015.1"/>
</dbReference>
<feature type="transmembrane region" description="Helical" evidence="7">
    <location>
        <begin position="143"/>
        <end position="161"/>
    </location>
</feature>
<dbReference type="GO" id="GO:0005886">
    <property type="term" value="C:plasma membrane"/>
    <property type="evidence" value="ECO:0007669"/>
    <property type="project" value="UniProtKB-SubCell"/>
</dbReference>
<dbReference type="InterPro" id="IPR017850">
    <property type="entry name" value="Alkaline_phosphatase_core_sf"/>
</dbReference>
<evidence type="ECO:0000313" key="9">
    <source>
        <dbReference type="EMBL" id="QNP56526.1"/>
    </source>
</evidence>
<dbReference type="InterPro" id="IPR050448">
    <property type="entry name" value="OpgB/LTA_synthase_biosynth"/>
</dbReference>
<dbReference type="GO" id="GO:0016740">
    <property type="term" value="F:transferase activity"/>
    <property type="evidence" value="ECO:0007669"/>
    <property type="project" value="UniProtKB-KW"/>
</dbReference>
<evidence type="ECO:0000256" key="3">
    <source>
        <dbReference type="ARBA" id="ARBA00022475"/>
    </source>
</evidence>
<feature type="domain" description="Sulfatase N-terminal" evidence="8">
    <location>
        <begin position="247"/>
        <end position="524"/>
    </location>
</feature>
<dbReference type="PANTHER" id="PTHR47371">
    <property type="entry name" value="LIPOTEICHOIC ACID SYNTHASE"/>
    <property type="match status" value="1"/>
</dbReference>
<keyword evidence="3" id="KW-1003">Cell membrane</keyword>
<evidence type="ECO:0000313" key="10">
    <source>
        <dbReference type="Proteomes" id="UP000516117"/>
    </source>
</evidence>
<feature type="transmembrane region" description="Helical" evidence="7">
    <location>
        <begin position="182"/>
        <end position="207"/>
    </location>
</feature>
<evidence type="ECO:0000256" key="2">
    <source>
        <dbReference type="ARBA" id="ARBA00004936"/>
    </source>
</evidence>
<dbReference type="PANTHER" id="PTHR47371:SF3">
    <property type="entry name" value="PHOSPHOGLYCEROL TRANSFERASE I"/>
    <property type="match status" value="1"/>
</dbReference>
<evidence type="ECO:0000256" key="1">
    <source>
        <dbReference type="ARBA" id="ARBA00004651"/>
    </source>
</evidence>
<dbReference type="SUPFAM" id="SSF53649">
    <property type="entry name" value="Alkaline phosphatase-like"/>
    <property type="match status" value="1"/>
</dbReference>
<dbReference type="Gene3D" id="3.40.720.10">
    <property type="entry name" value="Alkaline Phosphatase, subunit A"/>
    <property type="match status" value="1"/>
</dbReference>
<sequence>MSTQKRRTLRERLAAPTHLWGRLATTLIPVAVIGVWLKLIRIDRFYPGSDLLGTLTKVSSDVAFGAAWILLWFVLCVFSRGWLRAVLFYLAHIASCVVGVYIVVNHEFGLRTGNPLTWDTMVYAFTQGDQLAGLVGSEMTDSAIALLWTIIASTLALPLLVGRLIDPLLRWRPRKGVKRAAVLALVALLFGSSWTAPTASAAFALAAPVRLAVSPVRDAFAYPSVSDAWPTDPGETTLTPRDGAQHRNLVLITLESQRATSTLPETRQPVTPVLDALAADSITPRRGYSVFPHTSKALTAVTCGIVPPADAANSEAEPTDGIPAACLPALLGEQGYASKFFQTATEHFERRRGTAANFGYDEFMPVDEMSTVGFHRANYFGYEEDIMLEPQREWLEQQEGPFMLGMLTVTGHHDYKLEGYEEIDFVDDPLLNKYLNSIHYQDAFVGRLIDMFKELGLYEDTVFIITGDHGEGFGEHRVYQHDNTIYEEGIRIPYLIHDPLREGQVLDDPTDQLAILPTAVDLLGFDLVGAEGYRPSLLSGEEQPPVVATCYARARCMATIDGDMKVIHHFGDRRDEVFDLSTDNYERVDLADQYDEAWRNRHSEFATKWYVAAENFYEAAREQ</sequence>
<evidence type="ECO:0000256" key="5">
    <source>
        <dbReference type="ARBA" id="ARBA00022989"/>
    </source>
</evidence>
<evidence type="ECO:0000259" key="8">
    <source>
        <dbReference type="Pfam" id="PF00884"/>
    </source>
</evidence>
<proteinExistence type="predicted"/>
<keyword evidence="5 7" id="KW-1133">Transmembrane helix</keyword>
<keyword evidence="6 7" id="KW-0472">Membrane</keyword>
<gene>
    <name evidence="9" type="ORF">H9L22_03630</name>
</gene>
<protein>
    <submittedName>
        <fullName evidence="9">Sulfatase-like hydrolase/transferase</fullName>
    </submittedName>
</protein>
<dbReference type="EMBL" id="CP060789">
    <property type="protein sequence ID" value="QNP56526.1"/>
    <property type="molecule type" value="Genomic_DNA"/>
</dbReference>
<dbReference type="Pfam" id="PF00884">
    <property type="entry name" value="Sulfatase"/>
    <property type="match status" value="1"/>
</dbReference>
<dbReference type="KEGG" id="tdf:H9L22_03630"/>
<organism evidence="9 10">
    <name type="scientific">Tessaracoccus defluvii</name>
    <dbReference type="NCBI Taxonomy" id="1285901"/>
    <lineage>
        <taxon>Bacteria</taxon>
        <taxon>Bacillati</taxon>
        <taxon>Actinomycetota</taxon>
        <taxon>Actinomycetes</taxon>
        <taxon>Propionibacteriales</taxon>
        <taxon>Propionibacteriaceae</taxon>
        <taxon>Tessaracoccus</taxon>
    </lineage>
</organism>
<dbReference type="CDD" id="cd16015">
    <property type="entry name" value="LTA_synthase"/>
    <property type="match status" value="1"/>
</dbReference>
<feature type="transmembrane region" description="Helical" evidence="7">
    <location>
        <begin position="62"/>
        <end position="79"/>
    </location>
</feature>
<accession>A0A7H0H7L0</accession>
<name>A0A7H0H7L0_9ACTN</name>
<dbReference type="Proteomes" id="UP000516117">
    <property type="component" value="Chromosome"/>
</dbReference>
<keyword evidence="9" id="KW-0378">Hydrolase</keyword>
<dbReference type="GO" id="GO:0016787">
    <property type="term" value="F:hydrolase activity"/>
    <property type="evidence" value="ECO:0007669"/>
    <property type="project" value="UniProtKB-KW"/>
</dbReference>
<keyword evidence="10" id="KW-1185">Reference proteome</keyword>
<keyword evidence="9" id="KW-0808">Transferase</keyword>
<feature type="transmembrane region" description="Helical" evidence="7">
    <location>
        <begin position="86"/>
        <end position="104"/>
    </location>
</feature>
<evidence type="ECO:0000256" key="7">
    <source>
        <dbReference type="SAM" id="Phobius"/>
    </source>
</evidence>
<comment type="subcellular location">
    <subcellularLocation>
        <location evidence="1">Cell membrane</location>
        <topology evidence="1">Multi-pass membrane protein</topology>
    </subcellularLocation>
</comment>
<evidence type="ECO:0000256" key="6">
    <source>
        <dbReference type="ARBA" id="ARBA00023136"/>
    </source>
</evidence>
<feature type="transmembrane region" description="Helical" evidence="7">
    <location>
        <begin position="20"/>
        <end position="42"/>
    </location>
</feature>
<reference evidence="9 10" key="1">
    <citation type="submission" date="2020-08" db="EMBL/GenBank/DDBJ databases">
        <title>Genome sequence of Tessaracoccus defluvii JCM 17540T.</title>
        <authorList>
            <person name="Hyun D.-W."/>
            <person name="Bae J.-W."/>
        </authorList>
    </citation>
    <scope>NUCLEOTIDE SEQUENCE [LARGE SCALE GENOMIC DNA]</scope>
    <source>
        <strain evidence="9 10">JCM 17540</strain>
    </source>
</reference>
<keyword evidence="4 7" id="KW-0812">Transmembrane</keyword>
<comment type="pathway">
    <text evidence="2">Cell wall biogenesis; lipoteichoic acid biosynthesis.</text>
</comment>